<evidence type="ECO:0000313" key="1">
    <source>
        <dbReference type="EMBL" id="PNX64874.1"/>
    </source>
</evidence>
<name>A0A2K3KF00_TRIPR</name>
<organism evidence="1 2">
    <name type="scientific">Trifolium pratense</name>
    <name type="common">Red clover</name>
    <dbReference type="NCBI Taxonomy" id="57577"/>
    <lineage>
        <taxon>Eukaryota</taxon>
        <taxon>Viridiplantae</taxon>
        <taxon>Streptophyta</taxon>
        <taxon>Embryophyta</taxon>
        <taxon>Tracheophyta</taxon>
        <taxon>Spermatophyta</taxon>
        <taxon>Magnoliopsida</taxon>
        <taxon>eudicotyledons</taxon>
        <taxon>Gunneridae</taxon>
        <taxon>Pentapetalae</taxon>
        <taxon>rosids</taxon>
        <taxon>fabids</taxon>
        <taxon>Fabales</taxon>
        <taxon>Fabaceae</taxon>
        <taxon>Papilionoideae</taxon>
        <taxon>50 kb inversion clade</taxon>
        <taxon>NPAAA clade</taxon>
        <taxon>Hologalegina</taxon>
        <taxon>IRL clade</taxon>
        <taxon>Trifolieae</taxon>
        <taxon>Trifolium</taxon>
    </lineage>
</organism>
<dbReference type="AlphaFoldDB" id="A0A2K3KF00"/>
<sequence length="122" mass="14198">DTILSIMCKEHVFKTEGFHECLAKFFHGFVSKYALLQHAVEVDRNLKEASKIANDLLEDADRIGAMRVSRLASDVHSKAIQEIFDEVKILIEKLLVEFKYFKKEMIKLYKLVKEDTEMLGLY</sequence>
<comment type="caution">
    <text evidence="1">The sequence shown here is derived from an EMBL/GenBank/DDBJ whole genome shotgun (WGS) entry which is preliminary data.</text>
</comment>
<dbReference type="Proteomes" id="UP000236291">
    <property type="component" value="Unassembled WGS sequence"/>
</dbReference>
<reference evidence="1 2" key="1">
    <citation type="journal article" date="2014" name="Am. J. Bot.">
        <title>Genome assembly and annotation for red clover (Trifolium pratense; Fabaceae).</title>
        <authorList>
            <person name="Istvanek J."/>
            <person name="Jaros M."/>
            <person name="Krenek A."/>
            <person name="Repkova J."/>
        </authorList>
    </citation>
    <scope>NUCLEOTIDE SEQUENCE [LARGE SCALE GENOMIC DNA]</scope>
    <source>
        <strain evidence="2">cv. Tatra</strain>
        <tissue evidence="1">Young leaves</tissue>
    </source>
</reference>
<gene>
    <name evidence="1" type="ORF">L195_g054246</name>
</gene>
<proteinExistence type="predicted"/>
<protein>
    <submittedName>
        <fullName evidence="1">Uncharacterized protein</fullName>
    </submittedName>
</protein>
<feature type="non-terminal residue" evidence="1">
    <location>
        <position position="1"/>
    </location>
</feature>
<dbReference type="EMBL" id="ASHM01094143">
    <property type="protein sequence ID" value="PNX64874.1"/>
    <property type="molecule type" value="Genomic_DNA"/>
</dbReference>
<accession>A0A2K3KF00</accession>
<reference evidence="1 2" key="2">
    <citation type="journal article" date="2017" name="Front. Plant Sci.">
        <title>Gene Classification and Mining of Molecular Markers Useful in Red Clover (Trifolium pratense) Breeding.</title>
        <authorList>
            <person name="Istvanek J."/>
            <person name="Dluhosova J."/>
            <person name="Dluhos P."/>
            <person name="Patkova L."/>
            <person name="Nedelnik J."/>
            <person name="Repkova J."/>
        </authorList>
    </citation>
    <scope>NUCLEOTIDE SEQUENCE [LARGE SCALE GENOMIC DNA]</scope>
    <source>
        <strain evidence="2">cv. Tatra</strain>
        <tissue evidence="1">Young leaves</tissue>
    </source>
</reference>
<evidence type="ECO:0000313" key="2">
    <source>
        <dbReference type="Proteomes" id="UP000236291"/>
    </source>
</evidence>